<keyword evidence="2" id="KW-1185">Reference proteome</keyword>
<evidence type="ECO:0000313" key="1">
    <source>
        <dbReference type="EMBL" id="GBP80816.1"/>
    </source>
</evidence>
<dbReference type="EMBL" id="BGZK01001483">
    <property type="protein sequence ID" value="GBP80816.1"/>
    <property type="molecule type" value="Genomic_DNA"/>
</dbReference>
<proteinExistence type="predicted"/>
<gene>
    <name evidence="1" type="ORF">EVAR_60443_1</name>
</gene>
<sequence>MGERALHSTKLWSDYRSTQYGAVQRSNYRPIKNHKCALALTTTLCHSLLPRPNRGITGRQRRVRRRLIRVRSEREECLGLHHSASRAVPLP</sequence>
<dbReference type="AlphaFoldDB" id="A0A4C1YX29"/>
<evidence type="ECO:0000313" key="2">
    <source>
        <dbReference type="Proteomes" id="UP000299102"/>
    </source>
</evidence>
<accession>A0A4C1YX29</accession>
<protein>
    <submittedName>
        <fullName evidence="1">Uncharacterized protein</fullName>
    </submittedName>
</protein>
<name>A0A4C1YX29_EUMVA</name>
<organism evidence="1 2">
    <name type="scientific">Eumeta variegata</name>
    <name type="common">Bagworm moth</name>
    <name type="synonym">Eumeta japonica</name>
    <dbReference type="NCBI Taxonomy" id="151549"/>
    <lineage>
        <taxon>Eukaryota</taxon>
        <taxon>Metazoa</taxon>
        <taxon>Ecdysozoa</taxon>
        <taxon>Arthropoda</taxon>
        <taxon>Hexapoda</taxon>
        <taxon>Insecta</taxon>
        <taxon>Pterygota</taxon>
        <taxon>Neoptera</taxon>
        <taxon>Endopterygota</taxon>
        <taxon>Lepidoptera</taxon>
        <taxon>Glossata</taxon>
        <taxon>Ditrysia</taxon>
        <taxon>Tineoidea</taxon>
        <taxon>Psychidae</taxon>
        <taxon>Oiketicinae</taxon>
        <taxon>Eumeta</taxon>
    </lineage>
</organism>
<reference evidence="1 2" key="1">
    <citation type="journal article" date="2019" name="Commun. Biol.">
        <title>The bagworm genome reveals a unique fibroin gene that provides high tensile strength.</title>
        <authorList>
            <person name="Kono N."/>
            <person name="Nakamura H."/>
            <person name="Ohtoshi R."/>
            <person name="Tomita M."/>
            <person name="Numata K."/>
            <person name="Arakawa K."/>
        </authorList>
    </citation>
    <scope>NUCLEOTIDE SEQUENCE [LARGE SCALE GENOMIC DNA]</scope>
</reference>
<comment type="caution">
    <text evidence="1">The sequence shown here is derived from an EMBL/GenBank/DDBJ whole genome shotgun (WGS) entry which is preliminary data.</text>
</comment>
<dbReference type="Proteomes" id="UP000299102">
    <property type="component" value="Unassembled WGS sequence"/>
</dbReference>